<dbReference type="InterPro" id="IPR050640">
    <property type="entry name" value="Bact_2-comp_sensor_kinase"/>
</dbReference>
<dbReference type="SUPFAM" id="SSF55874">
    <property type="entry name" value="ATPase domain of HSP90 chaperone/DNA topoisomerase II/histidine kinase"/>
    <property type="match status" value="1"/>
</dbReference>
<dbReference type="Gene3D" id="6.10.340.10">
    <property type="match status" value="1"/>
</dbReference>
<dbReference type="EMBL" id="MEHA01000020">
    <property type="protein sequence ID" value="ODR47516.1"/>
    <property type="molecule type" value="Genomic_DNA"/>
</dbReference>
<evidence type="ECO:0000256" key="4">
    <source>
        <dbReference type="ARBA" id="ARBA00022475"/>
    </source>
</evidence>
<dbReference type="EC" id="2.7.13.3" evidence="3"/>
<dbReference type="InterPro" id="IPR033479">
    <property type="entry name" value="dCache_1"/>
</dbReference>
<dbReference type="InterPro" id="IPR005467">
    <property type="entry name" value="His_kinase_dom"/>
</dbReference>
<dbReference type="Gene3D" id="3.30.565.10">
    <property type="entry name" value="Histidine kinase-like ATPase, C-terminal domain"/>
    <property type="match status" value="1"/>
</dbReference>
<dbReference type="InterPro" id="IPR003660">
    <property type="entry name" value="HAMP_dom"/>
</dbReference>
<feature type="domain" description="Histidine kinase" evidence="13">
    <location>
        <begin position="419"/>
        <end position="588"/>
    </location>
</feature>
<dbReference type="GO" id="GO:0000155">
    <property type="term" value="F:phosphorelay sensor kinase activity"/>
    <property type="evidence" value="ECO:0007669"/>
    <property type="project" value="InterPro"/>
</dbReference>
<comment type="catalytic activity">
    <reaction evidence="1">
        <text>ATP + protein L-histidine = ADP + protein N-phospho-L-histidine.</text>
        <dbReference type="EC" id="2.7.13.3"/>
    </reaction>
</comment>
<gene>
    <name evidence="15" type="ORF">BEI59_22875</name>
</gene>
<evidence type="ECO:0000259" key="13">
    <source>
        <dbReference type="PROSITE" id="PS50109"/>
    </source>
</evidence>
<dbReference type="SUPFAM" id="SSF158472">
    <property type="entry name" value="HAMP domain-like"/>
    <property type="match status" value="1"/>
</dbReference>
<keyword evidence="6" id="KW-0808">Transferase</keyword>
<keyword evidence="10" id="KW-0902">Two-component regulatory system</keyword>
<dbReference type="InterPro" id="IPR010559">
    <property type="entry name" value="Sig_transdc_His_kin_internal"/>
</dbReference>
<dbReference type="PROSITE" id="PS50109">
    <property type="entry name" value="HIS_KIN"/>
    <property type="match status" value="1"/>
</dbReference>
<evidence type="ECO:0000256" key="12">
    <source>
        <dbReference type="SAM" id="Phobius"/>
    </source>
</evidence>
<evidence type="ECO:0000259" key="14">
    <source>
        <dbReference type="PROSITE" id="PS50885"/>
    </source>
</evidence>
<evidence type="ECO:0000256" key="5">
    <source>
        <dbReference type="ARBA" id="ARBA00022553"/>
    </source>
</evidence>
<dbReference type="Pfam" id="PF02743">
    <property type="entry name" value="dCache_1"/>
    <property type="match status" value="1"/>
</dbReference>
<name>A0A1E3UCJ5_9FIRM</name>
<dbReference type="AlphaFoldDB" id="A0A1E3UCJ5"/>
<dbReference type="Gene3D" id="3.30.450.20">
    <property type="entry name" value="PAS domain"/>
    <property type="match status" value="2"/>
</dbReference>
<dbReference type="Pfam" id="PF02518">
    <property type="entry name" value="HATPase_c"/>
    <property type="match status" value="1"/>
</dbReference>
<dbReference type="Proteomes" id="UP000094271">
    <property type="component" value="Unassembled WGS sequence"/>
</dbReference>
<dbReference type="GO" id="GO:0005886">
    <property type="term" value="C:plasma membrane"/>
    <property type="evidence" value="ECO:0007669"/>
    <property type="project" value="UniProtKB-SubCell"/>
</dbReference>
<dbReference type="SMART" id="SM00304">
    <property type="entry name" value="HAMP"/>
    <property type="match status" value="1"/>
</dbReference>
<evidence type="ECO:0000256" key="2">
    <source>
        <dbReference type="ARBA" id="ARBA00004651"/>
    </source>
</evidence>
<organism evidence="15 16">
    <name type="scientific">Eisenbergiella tayi</name>
    <dbReference type="NCBI Taxonomy" id="1432052"/>
    <lineage>
        <taxon>Bacteria</taxon>
        <taxon>Bacillati</taxon>
        <taxon>Bacillota</taxon>
        <taxon>Clostridia</taxon>
        <taxon>Lachnospirales</taxon>
        <taxon>Lachnospiraceae</taxon>
        <taxon>Eisenbergiella</taxon>
    </lineage>
</organism>
<keyword evidence="11 12" id="KW-0472">Membrane</keyword>
<comment type="caution">
    <text evidence="15">The sequence shown here is derived from an EMBL/GenBank/DDBJ whole genome shotgun (WGS) entry which is preliminary data.</text>
</comment>
<proteinExistence type="predicted"/>
<dbReference type="PANTHER" id="PTHR34220:SF7">
    <property type="entry name" value="SENSOR HISTIDINE KINASE YPDA"/>
    <property type="match status" value="1"/>
</dbReference>
<protein>
    <recommendedName>
        <fullName evidence="3">histidine kinase</fullName>
        <ecNumber evidence="3">2.7.13.3</ecNumber>
    </recommendedName>
</protein>
<sequence length="592" mass="67978">MKHKISGLPIRYKYLLSLLVIVLLSFSIFTVINTYYLASDSKKQMEDSLQKTLEQTSELLIYNTSMIKYGSDIFVYQYAEEPYFTEPESSYKETPGLYTLHRAQLTKHLFSLQEIPNVNTIDLCLNSSFAKVYPGDDIYELENYTDKNWYKSISNNNTFYTWSLGGIDEAPEAYPIISLIRKIPNAQNLRSLNGILAVNIELSEITSILKPAQISSNTAVYLINEKNQILSYCARELPDDALLNALKEQFPENCTDNSSFYAQLNHHKYLVGYSSIDQSDWHLVITIPYNQILSQSTKIYTSILVTLFLILPFVIMVSYLLSILISRPVNTLITNMKKAETGDFNIPIAPYSKDEIGELNRSFNVMLTKLSLLLDESYRLGKEKKNEQLKALQVQINPHFLYNTLDMINLLAINGDTTKIQTAIQELSRFYRLSLNSGCDETTLADELEHIRHYVKIQNLRFENNINLEINVPSELLTFKMFKICLQPLVENAIYHGILEKDSESGKIQIEAYQEGIYFYIIIRDDGVGMDLETMERLLEKPIDTHGGYGVYNVQERIKINYGNDCGISYESDLGTGTMVILKLKKNYRDDR</sequence>
<evidence type="ECO:0000256" key="11">
    <source>
        <dbReference type="ARBA" id="ARBA00023136"/>
    </source>
</evidence>
<comment type="subcellular location">
    <subcellularLocation>
        <location evidence="2">Cell membrane</location>
        <topology evidence="2">Multi-pass membrane protein</topology>
    </subcellularLocation>
</comment>
<evidence type="ECO:0000256" key="7">
    <source>
        <dbReference type="ARBA" id="ARBA00022692"/>
    </source>
</evidence>
<keyword evidence="9 12" id="KW-1133">Transmembrane helix</keyword>
<evidence type="ECO:0000256" key="1">
    <source>
        <dbReference type="ARBA" id="ARBA00000085"/>
    </source>
</evidence>
<evidence type="ECO:0000256" key="9">
    <source>
        <dbReference type="ARBA" id="ARBA00022989"/>
    </source>
</evidence>
<keyword evidence="5" id="KW-0597">Phosphoprotein</keyword>
<dbReference type="PANTHER" id="PTHR34220">
    <property type="entry name" value="SENSOR HISTIDINE KINASE YPDA"/>
    <property type="match status" value="1"/>
</dbReference>
<dbReference type="RefSeq" id="WP_069423397.1">
    <property type="nucleotide sequence ID" value="NZ_MEHA01000020.1"/>
</dbReference>
<evidence type="ECO:0000313" key="15">
    <source>
        <dbReference type="EMBL" id="ODR47516.1"/>
    </source>
</evidence>
<dbReference type="PROSITE" id="PS50885">
    <property type="entry name" value="HAMP"/>
    <property type="match status" value="1"/>
</dbReference>
<accession>A0A1E3UCJ5</accession>
<dbReference type="OrthoDB" id="9809348at2"/>
<keyword evidence="7 12" id="KW-0812">Transmembrane</keyword>
<evidence type="ECO:0000256" key="8">
    <source>
        <dbReference type="ARBA" id="ARBA00022777"/>
    </source>
</evidence>
<evidence type="ECO:0000256" key="6">
    <source>
        <dbReference type="ARBA" id="ARBA00022679"/>
    </source>
</evidence>
<keyword evidence="4" id="KW-1003">Cell membrane</keyword>
<dbReference type="InterPro" id="IPR036890">
    <property type="entry name" value="HATPase_C_sf"/>
</dbReference>
<reference evidence="15 16" key="1">
    <citation type="submission" date="2016-08" db="EMBL/GenBank/DDBJ databases">
        <authorList>
            <person name="Seilhamer J.J."/>
        </authorList>
    </citation>
    <scope>NUCLEOTIDE SEQUENCE [LARGE SCALE GENOMIC DNA]</scope>
    <source>
        <strain evidence="15 16">NML150140-1</strain>
    </source>
</reference>
<keyword evidence="8" id="KW-0418">Kinase</keyword>
<dbReference type="Pfam" id="PF00672">
    <property type="entry name" value="HAMP"/>
    <property type="match status" value="1"/>
</dbReference>
<dbReference type="SMART" id="SM00387">
    <property type="entry name" value="HATPase_c"/>
    <property type="match status" value="1"/>
</dbReference>
<dbReference type="Pfam" id="PF06580">
    <property type="entry name" value="His_kinase"/>
    <property type="match status" value="1"/>
</dbReference>
<feature type="domain" description="HAMP" evidence="14">
    <location>
        <begin position="323"/>
        <end position="375"/>
    </location>
</feature>
<dbReference type="InterPro" id="IPR003594">
    <property type="entry name" value="HATPase_dom"/>
</dbReference>
<dbReference type="CDD" id="cd06225">
    <property type="entry name" value="HAMP"/>
    <property type="match status" value="1"/>
</dbReference>
<evidence type="ECO:0000256" key="3">
    <source>
        <dbReference type="ARBA" id="ARBA00012438"/>
    </source>
</evidence>
<evidence type="ECO:0000256" key="10">
    <source>
        <dbReference type="ARBA" id="ARBA00023012"/>
    </source>
</evidence>
<feature type="transmembrane region" description="Helical" evidence="12">
    <location>
        <begin position="12"/>
        <end position="38"/>
    </location>
</feature>
<feature type="transmembrane region" description="Helical" evidence="12">
    <location>
        <begin position="299"/>
        <end position="321"/>
    </location>
</feature>
<evidence type="ECO:0000313" key="16">
    <source>
        <dbReference type="Proteomes" id="UP000094271"/>
    </source>
</evidence>